<dbReference type="EC" id="3.6.1.15" evidence="12"/>
<feature type="domain" description="ABC transmembrane type-1" evidence="11">
    <location>
        <begin position="17"/>
        <end position="295"/>
    </location>
</feature>
<dbReference type="SUPFAM" id="SSF90123">
    <property type="entry name" value="ABC transporter transmembrane region"/>
    <property type="match status" value="1"/>
</dbReference>
<feature type="transmembrane region" description="Helical" evidence="9">
    <location>
        <begin position="131"/>
        <end position="152"/>
    </location>
</feature>
<evidence type="ECO:0000256" key="1">
    <source>
        <dbReference type="ARBA" id="ARBA00004651"/>
    </source>
</evidence>
<evidence type="ECO:0000256" key="9">
    <source>
        <dbReference type="SAM" id="Phobius"/>
    </source>
</evidence>
<dbReference type="eggNOG" id="COG4988">
    <property type="taxonomic scope" value="Bacteria"/>
</dbReference>
<keyword evidence="2" id="KW-0813">Transport</keyword>
<evidence type="ECO:0000256" key="3">
    <source>
        <dbReference type="ARBA" id="ARBA00022475"/>
    </source>
</evidence>
<evidence type="ECO:0000259" key="10">
    <source>
        <dbReference type="PROSITE" id="PS50893"/>
    </source>
</evidence>
<dbReference type="GO" id="GO:0016887">
    <property type="term" value="F:ATP hydrolysis activity"/>
    <property type="evidence" value="ECO:0007669"/>
    <property type="project" value="InterPro"/>
</dbReference>
<dbReference type="OrthoDB" id="9806127at2"/>
<dbReference type="InterPro" id="IPR011527">
    <property type="entry name" value="ABC1_TM_dom"/>
</dbReference>
<dbReference type="PROSITE" id="PS00211">
    <property type="entry name" value="ABC_TRANSPORTER_1"/>
    <property type="match status" value="1"/>
</dbReference>
<dbReference type="PROSITE" id="PS51257">
    <property type="entry name" value="PROKAR_LIPOPROTEIN"/>
    <property type="match status" value="1"/>
</dbReference>
<feature type="transmembrane region" description="Helical" evidence="9">
    <location>
        <begin position="158"/>
        <end position="175"/>
    </location>
</feature>
<organism evidence="12 13">
    <name type="scientific">Ewingella americana (strain ATCC 33852 / DSM 4580 / CCUG 14506 / JCM 5911 / LMG 7869 / NCTC 12157 / CDC 1468-78)</name>
    <dbReference type="NCBI Taxonomy" id="910964"/>
    <lineage>
        <taxon>Bacteria</taxon>
        <taxon>Pseudomonadati</taxon>
        <taxon>Pseudomonadota</taxon>
        <taxon>Gammaproteobacteria</taxon>
        <taxon>Enterobacterales</taxon>
        <taxon>Yersiniaceae</taxon>
        <taxon>Ewingella</taxon>
    </lineage>
</organism>
<dbReference type="EMBL" id="JMPJ01000023">
    <property type="protein sequence ID" value="KFC84872.1"/>
    <property type="molecule type" value="Genomic_DNA"/>
</dbReference>
<dbReference type="PANTHER" id="PTHR24221">
    <property type="entry name" value="ATP-BINDING CASSETTE SUB-FAMILY B"/>
    <property type="match status" value="1"/>
</dbReference>
<evidence type="ECO:0000256" key="5">
    <source>
        <dbReference type="ARBA" id="ARBA00022741"/>
    </source>
</evidence>
<evidence type="ECO:0000256" key="7">
    <source>
        <dbReference type="ARBA" id="ARBA00022989"/>
    </source>
</evidence>
<keyword evidence="6 12" id="KW-0067">ATP-binding</keyword>
<feature type="transmembrane region" description="Helical" evidence="9">
    <location>
        <begin position="12"/>
        <end position="45"/>
    </location>
</feature>
<comment type="subcellular location">
    <subcellularLocation>
        <location evidence="1">Cell membrane</location>
        <topology evidence="1">Multi-pass membrane protein</topology>
    </subcellularLocation>
</comment>
<comment type="caution">
    <text evidence="12">The sequence shown here is derived from an EMBL/GenBank/DDBJ whole genome shotgun (WGS) entry which is preliminary data.</text>
</comment>
<dbReference type="InterPro" id="IPR003593">
    <property type="entry name" value="AAA+_ATPase"/>
</dbReference>
<keyword evidence="12" id="KW-0378">Hydrolase</keyword>
<dbReference type="PROSITE" id="PS50929">
    <property type="entry name" value="ABC_TM1F"/>
    <property type="match status" value="1"/>
</dbReference>
<dbReference type="RefSeq" id="WP_034787975.1">
    <property type="nucleotide sequence ID" value="NZ_JMPJ01000023.1"/>
</dbReference>
<dbReference type="GO" id="GO:0005886">
    <property type="term" value="C:plasma membrane"/>
    <property type="evidence" value="ECO:0007669"/>
    <property type="project" value="UniProtKB-SubCell"/>
</dbReference>
<dbReference type="Gene3D" id="3.40.50.300">
    <property type="entry name" value="P-loop containing nucleotide triphosphate hydrolases"/>
    <property type="match status" value="1"/>
</dbReference>
<dbReference type="AlphaFoldDB" id="A0A085GMC7"/>
<evidence type="ECO:0000256" key="6">
    <source>
        <dbReference type="ARBA" id="ARBA00022840"/>
    </source>
</evidence>
<evidence type="ECO:0000313" key="13">
    <source>
        <dbReference type="Proteomes" id="UP000028640"/>
    </source>
</evidence>
<proteinExistence type="predicted"/>
<dbReference type="InterPro" id="IPR036640">
    <property type="entry name" value="ABC1_TM_sf"/>
</dbReference>
<feature type="transmembrane region" description="Helical" evidence="9">
    <location>
        <begin position="57"/>
        <end position="82"/>
    </location>
</feature>
<dbReference type="PROSITE" id="PS50893">
    <property type="entry name" value="ABC_TRANSPORTER_2"/>
    <property type="match status" value="1"/>
</dbReference>
<dbReference type="GeneID" id="78378908"/>
<evidence type="ECO:0000259" key="11">
    <source>
        <dbReference type="PROSITE" id="PS50929"/>
    </source>
</evidence>
<dbReference type="SMART" id="SM00382">
    <property type="entry name" value="AAA"/>
    <property type="match status" value="1"/>
</dbReference>
<dbReference type="InterPro" id="IPR027417">
    <property type="entry name" value="P-loop_NTPase"/>
</dbReference>
<dbReference type="GO" id="GO:0034040">
    <property type="term" value="F:ATPase-coupled lipid transmembrane transporter activity"/>
    <property type="evidence" value="ECO:0007669"/>
    <property type="project" value="TreeGrafter"/>
</dbReference>
<feature type="transmembrane region" description="Helical" evidence="9">
    <location>
        <begin position="243"/>
        <end position="261"/>
    </location>
</feature>
<sequence length="571" mass="61488">MRAPVKGLTASLLSLLALAVTANVAVIACYVAQAVLTALLLFRLMMAGSAAEITTPLLQLVALIACRAALLWLSAVAAQHIAASCKTLLRQRLLQQLTRFGPGIGLMHKVGDLQSAVIGGVEAVESYYSRYLPAVGSALLGCGLVLGVMLWIDWPSGLLLAGFVLAFPLLDRVWMRWQRPQAIGVFAAMRGFTNRLMDALRGLATLKAFGASPRWRAKLAQDAAELRRASMATLNIMLMRGGITRLITLSGIALVLAFNAWRVAEQQLSPLVLLLTLFLAREAFRPLSKLESAFHIAWAASGAQRSIAKLLALSPPVAEPSQPKALPDSYSLHVDTLSFTYPQGQPALTDVSFGIEEQQFVAIVGPSGAGKSTLMALLLRSFDPQQGAIRLGGVDIRQLALQTLRQNISLVSQEVFLFHGSIADNLRIAKPDASDEELAAAARAAQIADFIEQLPQGYQTQVGERGAQLSGGQRQRLAIARALLKDAPILLLDEATASIDCDSELALQQALAQFRGRRTVIAIAHRLESIKHADLILVFEEGRLVEQGQHQQLSVNGGCYARLLAAQEEKV</sequence>
<reference evidence="12 13" key="1">
    <citation type="submission" date="2014-05" db="EMBL/GenBank/DDBJ databases">
        <title>ATOL: Assembling a taxonomically balanced genome-scale reconstruction of the evolutionary history of the Enterobacteriaceae.</title>
        <authorList>
            <person name="Plunkett G.III."/>
            <person name="Neeno-Eckwall E.C."/>
            <person name="Glasner J.D."/>
            <person name="Perna N.T."/>
        </authorList>
    </citation>
    <scope>NUCLEOTIDE SEQUENCE [LARGE SCALE GENOMIC DNA]</scope>
    <source>
        <strain evidence="12 13">ATCC 33852</strain>
    </source>
</reference>
<dbReference type="PANTHER" id="PTHR24221:SF646">
    <property type="entry name" value="HAEMOLYSIN SECRETION ATP-BINDING PROTEIN"/>
    <property type="match status" value="1"/>
</dbReference>
<feature type="domain" description="ABC transporter" evidence="10">
    <location>
        <begin position="332"/>
        <end position="566"/>
    </location>
</feature>
<keyword evidence="13" id="KW-1185">Reference proteome</keyword>
<dbReference type="InterPro" id="IPR017871">
    <property type="entry name" value="ABC_transporter-like_CS"/>
</dbReference>
<dbReference type="Gene3D" id="1.20.1560.10">
    <property type="entry name" value="ABC transporter type 1, transmembrane domain"/>
    <property type="match status" value="1"/>
</dbReference>
<dbReference type="Pfam" id="PF00664">
    <property type="entry name" value="ABC_membrane"/>
    <property type="match status" value="1"/>
</dbReference>
<protein>
    <submittedName>
        <fullName evidence="12">ATP-binding component of an ABC superfamily transporter</fullName>
        <ecNumber evidence="12">3.6.1.15</ecNumber>
        <ecNumber evidence="12">3.6.1.3</ecNumber>
    </submittedName>
</protein>
<gene>
    <name evidence="12" type="ORF">GEAM_0565</name>
</gene>
<accession>A0A085GMC7</accession>
<keyword evidence="3" id="KW-1003">Cell membrane</keyword>
<dbReference type="GO" id="GO:0005524">
    <property type="term" value="F:ATP binding"/>
    <property type="evidence" value="ECO:0007669"/>
    <property type="project" value="UniProtKB-KW"/>
</dbReference>
<dbReference type="EC" id="3.6.1.3" evidence="12"/>
<dbReference type="Pfam" id="PF00005">
    <property type="entry name" value="ABC_tran"/>
    <property type="match status" value="1"/>
</dbReference>
<keyword evidence="7 9" id="KW-1133">Transmembrane helix</keyword>
<dbReference type="InterPro" id="IPR003439">
    <property type="entry name" value="ABC_transporter-like_ATP-bd"/>
</dbReference>
<dbReference type="FunFam" id="3.40.50.300:FF:000221">
    <property type="entry name" value="Multidrug ABC transporter ATP-binding protein"/>
    <property type="match status" value="1"/>
</dbReference>
<keyword evidence="5" id="KW-0547">Nucleotide-binding</keyword>
<dbReference type="SUPFAM" id="SSF52540">
    <property type="entry name" value="P-loop containing nucleoside triphosphate hydrolases"/>
    <property type="match status" value="1"/>
</dbReference>
<evidence type="ECO:0000256" key="8">
    <source>
        <dbReference type="ARBA" id="ARBA00023136"/>
    </source>
</evidence>
<dbReference type="Proteomes" id="UP000028640">
    <property type="component" value="Unassembled WGS sequence"/>
</dbReference>
<keyword evidence="4 9" id="KW-0812">Transmembrane</keyword>
<evidence type="ECO:0000313" key="12">
    <source>
        <dbReference type="EMBL" id="KFC84872.1"/>
    </source>
</evidence>
<evidence type="ECO:0000256" key="2">
    <source>
        <dbReference type="ARBA" id="ARBA00022448"/>
    </source>
</evidence>
<dbReference type="GO" id="GO:0140359">
    <property type="term" value="F:ABC-type transporter activity"/>
    <property type="evidence" value="ECO:0007669"/>
    <property type="project" value="InterPro"/>
</dbReference>
<dbReference type="InterPro" id="IPR039421">
    <property type="entry name" value="Type_1_exporter"/>
</dbReference>
<dbReference type="STRING" id="910964.GEAM_0565"/>
<evidence type="ECO:0000256" key="4">
    <source>
        <dbReference type="ARBA" id="ARBA00022692"/>
    </source>
</evidence>
<name>A0A085GMC7_EWIA3</name>
<keyword evidence="8 9" id="KW-0472">Membrane</keyword>